<dbReference type="EMBL" id="MT631575">
    <property type="protein sequence ID" value="QNO54318.1"/>
    <property type="molecule type" value="Genomic_DNA"/>
</dbReference>
<name>A0A7G9Z234_9EURY</name>
<dbReference type="EC" id="2.8.3.16" evidence="2"/>
<dbReference type="AlphaFoldDB" id="A0A7G9Z234"/>
<sequence length="402" mass="45383">MLPLKGKKVLSFETWGSGAYHAELLAFLGAEVINVEDPRQSGNPLRTMGPVYLDPERSDNEGNEFCMHNKLSMALDIRTEKGQEVFHKLVKIADAVIDNFRGSLPEKLAVTYKQLKKYNPRLVCTHLSGYGRDNERASWPGYDFLMQAETGWMSITGDPGSIPTKVGVSVVDLLGSVYGALCTVAALLKVERTQEGCDVDTNLFDIALNCLAYQAMWYLNDGILKGKQPRSAHASQAPSQIYKTANGWIYVACLTQKFWELLCKELEHQELLENARFKTNDDRMKNRDTLTEILDGIFSQHPTSYWCEKLQGMVPCAPVLNVKEALDNEYVQKNEKIIAVPYEDNPSRREVYFIAPPFSFEGIPGVKYKLAPRLGEHTDEILKSLGYRSDEIDMLRNEKVIL</sequence>
<evidence type="ECO:0000256" key="1">
    <source>
        <dbReference type="ARBA" id="ARBA00022679"/>
    </source>
</evidence>
<keyword evidence="1 2" id="KW-0808">Transferase</keyword>
<dbReference type="InterPro" id="IPR044855">
    <property type="entry name" value="CoA-Trfase_III_dom3_sf"/>
</dbReference>
<dbReference type="Gene3D" id="3.30.1540.10">
    <property type="entry name" value="formyl-coa transferase, domain 3"/>
    <property type="match status" value="1"/>
</dbReference>
<gene>
    <name evidence="2" type="primary">frc</name>
    <name evidence="2" type="ORF">MAAFGJEL_00010</name>
</gene>
<proteinExistence type="predicted"/>
<dbReference type="Gene3D" id="3.40.50.10540">
    <property type="entry name" value="Crotonobetainyl-coa:carnitine coa-transferase, domain 1"/>
    <property type="match status" value="1"/>
</dbReference>
<dbReference type="PANTHER" id="PTHR48207:SF3">
    <property type="entry name" value="SUCCINATE--HYDROXYMETHYLGLUTARATE COA-TRANSFERASE"/>
    <property type="match status" value="1"/>
</dbReference>
<dbReference type="GO" id="GO:0033608">
    <property type="term" value="F:formyl-CoA transferase activity"/>
    <property type="evidence" value="ECO:0007669"/>
    <property type="project" value="UniProtKB-EC"/>
</dbReference>
<accession>A0A7G9Z234</accession>
<reference evidence="2" key="1">
    <citation type="submission" date="2020-06" db="EMBL/GenBank/DDBJ databases">
        <title>Unique genomic features of the anaerobic methanotrophic archaea.</title>
        <authorList>
            <person name="Chadwick G.L."/>
            <person name="Skennerton C.T."/>
            <person name="Laso-Perez R."/>
            <person name="Leu A.O."/>
            <person name="Speth D.R."/>
            <person name="Yu H."/>
            <person name="Morgan-Lang C."/>
            <person name="Hatzenpichler R."/>
            <person name="Goudeau D."/>
            <person name="Malmstrom R."/>
            <person name="Brazelton W.J."/>
            <person name="Woyke T."/>
            <person name="Hallam S.J."/>
            <person name="Tyson G.W."/>
            <person name="Wegener G."/>
            <person name="Boetius A."/>
            <person name="Orphan V."/>
        </authorList>
    </citation>
    <scope>NUCLEOTIDE SEQUENCE</scope>
</reference>
<dbReference type="SUPFAM" id="SSF89796">
    <property type="entry name" value="CoA-transferase family III (CaiB/BaiF)"/>
    <property type="match status" value="1"/>
</dbReference>
<protein>
    <submittedName>
        <fullName evidence="2">Formyl-CoA:oxalate CoA-transferase</fullName>
        <ecNumber evidence="2">2.8.3.16</ecNumber>
    </submittedName>
</protein>
<dbReference type="InterPro" id="IPR050483">
    <property type="entry name" value="CoA-transferase_III_domain"/>
</dbReference>
<dbReference type="Pfam" id="PF02515">
    <property type="entry name" value="CoA_transf_3"/>
    <property type="match status" value="1"/>
</dbReference>
<evidence type="ECO:0000313" key="2">
    <source>
        <dbReference type="EMBL" id="QNO54318.1"/>
    </source>
</evidence>
<organism evidence="2">
    <name type="scientific">Candidatus Methanophaga sp. ANME-1 ERB7</name>
    <dbReference type="NCBI Taxonomy" id="2759913"/>
    <lineage>
        <taxon>Archaea</taxon>
        <taxon>Methanobacteriati</taxon>
        <taxon>Methanobacteriota</taxon>
        <taxon>Stenosarchaea group</taxon>
        <taxon>Methanomicrobia</taxon>
        <taxon>Candidatus Methanophagales</taxon>
        <taxon>Candidatus Methanophagaceae</taxon>
        <taxon>Candidatus Methanophaga</taxon>
    </lineage>
</organism>
<dbReference type="PANTHER" id="PTHR48207">
    <property type="entry name" value="SUCCINATE--HYDROXYMETHYLGLUTARATE COA-TRANSFERASE"/>
    <property type="match status" value="1"/>
</dbReference>
<dbReference type="InterPro" id="IPR023606">
    <property type="entry name" value="CoA-Trfase_III_dom_1_sf"/>
</dbReference>
<dbReference type="InterPro" id="IPR003673">
    <property type="entry name" value="CoA-Trfase_fam_III"/>
</dbReference>